<keyword evidence="2" id="KW-1185">Reference proteome</keyword>
<evidence type="ECO:0000313" key="2">
    <source>
        <dbReference type="Proteomes" id="UP001139369"/>
    </source>
</evidence>
<dbReference type="InterPro" id="IPR019853">
    <property type="entry name" value="GldB-like"/>
</dbReference>
<reference evidence="1" key="1">
    <citation type="submission" date="2022-02" db="EMBL/GenBank/DDBJ databases">
        <title>Polaribacter sp. MSW13, isolated from seawater.</title>
        <authorList>
            <person name="Kristyanto S."/>
            <person name="Jung J."/>
            <person name="Jeon C.O."/>
        </authorList>
    </citation>
    <scope>NUCLEOTIDE SEQUENCE</scope>
    <source>
        <strain evidence="1">MSW13</strain>
    </source>
</reference>
<keyword evidence="1" id="KW-0449">Lipoprotein</keyword>
<proteinExistence type="predicted"/>
<gene>
    <name evidence="1" type="primary">gldB</name>
    <name evidence="1" type="ORF">MC378_08460</name>
</gene>
<dbReference type="AlphaFoldDB" id="A0A9X2AJ54"/>
<name>A0A9X2AJ54_9FLAO</name>
<dbReference type="Pfam" id="PF25594">
    <property type="entry name" value="GldB_lipo"/>
    <property type="match status" value="1"/>
</dbReference>
<dbReference type="PROSITE" id="PS51257">
    <property type="entry name" value="PROKAR_LIPOPROTEIN"/>
    <property type="match status" value="1"/>
</dbReference>
<dbReference type="NCBIfam" id="TIGR03514">
    <property type="entry name" value="GldB_lipo"/>
    <property type="match status" value="1"/>
</dbReference>
<dbReference type="EMBL" id="JAKQYM010000005">
    <property type="protein sequence ID" value="MCI2229196.1"/>
    <property type="molecule type" value="Genomic_DNA"/>
</dbReference>
<accession>A0A9X2AJ54</accession>
<sequence length="319" mass="37692">MRFFLRVLIVFFSFYSCKKNNVKTVDLSNTNVNLEVNRFEVDFYNASAETLPRIKNKYPFLFPKEFIDSLSLAKINDKDEQELFAETQKIYKDFTTTKDQLVSLFKHVKYYNPKFITPKVVTILSNIDYDSRVIYADSLLLISLDVYLGKAHKFYGDYPKYIKENNTKEHIVVDVANAIISKQLPPTYNRSFVSKMIHEGKKMYLLDLYLPKISDKEKIGYEKDKLAWAEANEEEIWMYFMDKKLLFSTDTKLNKRFLEKAPFSKFYMEQDNLSPGEIGVWVGWQIVKSYMSHNDVSLQELLKKNELDLLNESKYKPKK</sequence>
<dbReference type="Proteomes" id="UP001139369">
    <property type="component" value="Unassembled WGS sequence"/>
</dbReference>
<protein>
    <submittedName>
        <fullName evidence="1">Gliding motility lipoprotein GldB</fullName>
    </submittedName>
</protein>
<evidence type="ECO:0000313" key="1">
    <source>
        <dbReference type="EMBL" id="MCI2229196.1"/>
    </source>
</evidence>
<comment type="caution">
    <text evidence="1">The sequence shown here is derived from an EMBL/GenBank/DDBJ whole genome shotgun (WGS) entry which is preliminary data.</text>
</comment>
<organism evidence="1 2">
    <name type="scientific">Polaribacter marinus</name>
    <dbReference type="NCBI Taxonomy" id="2916838"/>
    <lineage>
        <taxon>Bacteria</taxon>
        <taxon>Pseudomonadati</taxon>
        <taxon>Bacteroidota</taxon>
        <taxon>Flavobacteriia</taxon>
        <taxon>Flavobacteriales</taxon>
        <taxon>Flavobacteriaceae</taxon>
    </lineage>
</organism>
<dbReference type="RefSeq" id="WP_242178327.1">
    <property type="nucleotide sequence ID" value="NZ_JAKQYM010000005.1"/>
</dbReference>